<name>A0ABU6TQ10_9FABA</name>
<gene>
    <name evidence="2" type="ORF">PIB30_077271</name>
</gene>
<feature type="compositionally biased region" description="Basic and acidic residues" evidence="1">
    <location>
        <begin position="10"/>
        <end position="20"/>
    </location>
</feature>
<comment type="caution">
    <text evidence="2">The sequence shown here is derived from an EMBL/GenBank/DDBJ whole genome shotgun (WGS) entry which is preliminary data.</text>
</comment>
<feature type="compositionally biased region" description="Basic residues" evidence="1">
    <location>
        <begin position="25"/>
        <end position="34"/>
    </location>
</feature>
<evidence type="ECO:0000313" key="3">
    <source>
        <dbReference type="Proteomes" id="UP001341840"/>
    </source>
</evidence>
<sequence>IVNGSSPELGEMRQGGRNDEFQLQPRRKTRRRCRPNTNGISSAVTDEQIHGHLCYSNNGVHGFIEAFGVRVRLRVRVRASVIWARVEYRVV</sequence>
<feature type="region of interest" description="Disordered" evidence="1">
    <location>
        <begin position="1"/>
        <end position="42"/>
    </location>
</feature>
<reference evidence="2 3" key="1">
    <citation type="journal article" date="2023" name="Plants (Basel)">
        <title>Bridging the Gap: Combining Genomics and Transcriptomics Approaches to Understand Stylosanthes scabra, an Orphan Legume from the Brazilian Caatinga.</title>
        <authorList>
            <person name="Ferreira-Neto J.R.C."/>
            <person name="da Silva M.D."/>
            <person name="Binneck E."/>
            <person name="de Melo N.F."/>
            <person name="da Silva R.H."/>
            <person name="de Melo A.L.T.M."/>
            <person name="Pandolfi V."/>
            <person name="Bustamante F.O."/>
            <person name="Brasileiro-Vidal A.C."/>
            <person name="Benko-Iseppon A.M."/>
        </authorList>
    </citation>
    <scope>NUCLEOTIDE SEQUENCE [LARGE SCALE GENOMIC DNA]</scope>
    <source>
        <tissue evidence="2">Leaves</tissue>
    </source>
</reference>
<evidence type="ECO:0000256" key="1">
    <source>
        <dbReference type="SAM" id="MobiDB-lite"/>
    </source>
</evidence>
<evidence type="ECO:0000313" key="2">
    <source>
        <dbReference type="EMBL" id="MED6150916.1"/>
    </source>
</evidence>
<dbReference type="Proteomes" id="UP001341840">
    <property type="component" value="Unassembled WGS sequence"/>
</dbReference>
<protein>
    <submittedName>
        <fullName evidence="2">Uncharacterized protein</fullName>
    </submittedName>
</protein>
<feature type="non-terminal residue" evidence="2">
    <location>
        <position position="1"/>
    </location>
</feature>
<accession>A0ABU6TQ10</accession>
<keyword evidence="3" id="KW-1185">Reference proteome</keyword>
<organism evidence="2 3">
    <name type="scientific">Stylosanthes scabra</name>
    <dbReference type="NCBI Taxonomy" id="79078"/>
    <lineage>
        <taxon>Eukaryota</taxon>
        <taxon>Viridiplantae</taxon>
        <taxon>Streptophyta</taxon>
        <taxon>Embryophyta</taxon>
        <taxon>Tracheophyta</taxon>
        <taxon>Spermatophyta</taxon>
        <taxon>Magnoliopsida</taxon>
        <taxon>eudicotyledons</taxon>
        <taxon>Gunneridae</taxon>
        <taxon>Pentapetalae</taxon>
        <taxon>rosids</taxon>
        <taxon>fabids</taxon>
        <taxon>Fabales</taxon>
        <taxon>Fabaceae</taxon>
        <taxon>Papilionoideae</taxon>
        <taxon>50 kb inversion clade</taxon>
        <taxon>dalbergioids sensu lato</taxon>
        <taxon>Dalbergieae</taxon>
        <taxon>Pterocarpus clade</taxon>
        <taxon>Stylosanthes</taxon>
    </lineage>
</organism>
<proteinExistence type="predicted"/>
<dbReference type="EMBL" id="JASCZI010091656">
    <property type="protein sequence ID" value="MED6150916.1"/>
    <property type="molecule type" value="Genomic_DNA"/>
</dbReference>